<proteinExistence type="inferred from homology"/>
<name>A0A9X3YGI3_9GAMM</name>
<keyword evidence="11" id="KW-1185">Reference proteome</keyword>
<dbReference type="GO" id="GO:0009289">
    <property type="term" value="C:pilus"/>
    <property type="evidence" value="ECO:0007669"/>
    <property type="project" value="UniProtKB-SubCell"/>
</dbReference>
<evidence type="ECO:0000259" key="9">
    <source>
        <dbReference type="Pfam" id="PF05567"/>
    </source>
</evidence>
<feature type="chain" id="PRO_5040918632" evidence="8">
    <location>
        <begin position="32"/>
        <end position="1257"/>
    </location>
</feature>
<organism evidence="10 11">
    <name type="scientific">Tahibacter soli</name>
    <dbReference type="NCBI Taxonomy" id="2983605"/>
    <lineage>
        <taxon>Bacteria</taxon>
        <taxon>Pseudomonadati</taxon>
        <taxon>Pseudomonadota</taxon>
        <taxon>Gammaproteobacteria</taxon>
        <taxon>Lysobacterales</taxon>
        <taxon>Rhodanobacteraceae</taxon>
        <taxon>Tahibacter</taxon>
    </lineage>
</organism>
<feature type="region of interest" description="Disordered" evidence="7">
    <location>
        <begin position="156"/>
        <end position="185"/>
    </location>
</feature>
<dbReference type="GO" id="GO:0046872">
    <property type="term" value="F:metal ion binding"/>
    <property type="evidence" value="ECO:0007669"/>
    <property type="project" value="UniProtKB-KW"/>
</dbReference>
<dbReference type="AlphaFoldDB" id="A0A9X3YGI3"/>
<evidence type="ECO:0000256" key="7">
    <source>
        <dbReference type="SAM" id="MobiDB-lite"/>
    </source>
</evidence>
<evidence type="ECO:0000256" key="6">
    <source>
        <dbReference type="ARBA" id="ARBA00023263"/>
    </source>
</evidence>
<feature type="signal peptide" evidence="8">
    <location>
        <begin position="1"/>
        <end position="31"/>
    </location>
</feature>
<dbReference type="SMART" id="SM00564">
    <property type="entry name" value="PQQ"/>
    <property type="match status" value="1"/>
</dbReference>
<feature type="domain" description="PilY1 beta-propeller" evidence="9">
    <location>
        <begin position="778"/>
        <end position="1088"/>
    </location>
</feature>
<dbReference type="RefSeq" id="WP_263542848.1">
    <property type="nucleotide sequence ID" value="NZ_JAOVZO020000003.1"/>
</dbReference>
<keyword evidence="6" id="KW-0281">Fimbrium</keyword>
<keyword evidence="5" id="KW-0106">Calcium</keyword>
<accession>A0A9X3YGI3</accession>
<keyword evidence="4" id="KW-0479">Metal-binding</keyword>
<keyword evidence="8" id="KW-0732">Signal</keyword>
<evidence type="ECO:0000313" key="11">
    <source>
        <dbReference type="Proteomes" id="UP001139971"/>
    </source>
</evidence>
<evidence type="ECO:0000313" key="10">
    <source>
        <dbReference type="EMBL" id="MDC8011632.1"/>
    </source>
</evidence>
<protein>
    <submittedName>
        <fullName evidence="10">PilC/PilY family type IV pilus protein</fullName>
    </submittedName>
</protein>
<reference evidence="10" key="1">
    <citation type="submission" date="2023-02" db="EMBL/GenBank/DDBJ databases">
        <title>Tahibacter soli sp. nov. isolated from soil.</title>
        <authorList>
            <person name="Baek J.H."/>
            <person name="Lee J.K."/>
            <person name="Choi D.G."/>
            <person name="Jeon C.O."/>
        </authorList>
    </citation>
    <scope>NUCLEOTIDE SEQUENCE</scope>
    <source>
        <strain evidence="10">BL</strain>
    </source>
</reference>
<evidence type="ECO:0000256" key="5">
    <source>
        <dbReference type="ARBA" id="ARBA00022837"/>
    </source>
</evidence>
<comment type="caution">
    <text evidence="10">The sequence shown here is derived from an EMBL/GenBank/DDBJ whole genome shotgun (WGS) entry which is preliminary data.</text>
</comment>
<evidence type="ECO:0000256" key="4">
    <source>
        <dbReference type="ARBA" id="ARBA00022723"/>
    </source>
</evidence>
<dbReference type="EMBL" id="JAOVZO020000003">
    <property type="protein sequence ID" value="MDC8011632.1"/>
    <property type="molecule type" value="Genomic_DNA"/>
</dbReference>
<dbReference type="Pfam" id="PF05567">
    <property type="entry name" value="T4P_PilY1"/>
    <property type="match status" value="1"/>
</dbReference>
<comment type="subcellular location">
    <subcellularLocation>
        <location evidence="1">Fimbrium</location>
    </subcellularLocation>
</comment>
<dbReference type="InterPro" id="IPR011047">
    <property type="entry name" value="Quinoprotein_ADH-like_sf"/>
</dbReference>
<keyword evidence="3" id="KW-1029">Fimbrium biogenesis</keyword>
<evidence type="ECO:0000256" key="2">
    <source>
        <dbReference type="ARBA" id="ARBA00008387"/>
    </source>
</evidence>
<dbReference type="InterPro" id="IPR018391">
    <property type="entry name" value="PQQ_b-propeller_rpt"/>
</dbReference>
<gene>
    <name evidence="10" type="ORF">OD750_003630</name>
</gene>
<dbReference type="SUPFAM" id="SSF50998">
    <property type="entry name" value="Quinoprotein alcohol dehydrogenase-like"/>
    <property type="match status" value="1"/>
</dbReference>
<sequence>MNIQRFIDLRVSASSAALLVAAVLASPAAQAGRVDLLATPPDITASVDPNLAVSFDDSGSMAWTYLGDKRPYDDQAWSGPWRCAGVIDAEVTDRSNPASRAMNGVYYNPNITYSPPLFKDGSSFPQADATLTAVWQDGIAANRPVNGVGATGTVSYANNPDTPADASASGRTNLMGTKPATGTDRRWDCDANGATATNGTGSNPFAGGGPYYYRYTGPSFVDASGNVITATLYNTANWTAVAVPASQYQNFANWYAYYRTRTLAARSALSRVFGSLGENIRVAWQTIWPKNYNGSHAWSVAFDTNTIISNLTDTNNTGFAAANNFRTNFFNWLYQVGARDGTPDREATQRAGNLFKAGSASTLNLTNPYFQPGIGGAAGRELSCRQNFHVLVTDGYWNGTNGNVATPSPQVTGAVDLPRTGNGTTGTLQPFNYSPSDAESRIYWDVKPNDYDKSLANVAFSYWANDLRTDLDNTVAPYFPDKSTNLDGTGTLAAGADPASNKVVFFNPANDPATWQHVVQFMVALGIDGTLRFPNDFAALRGPSGTGAKSWPTPAADQRSAVDDMWHAAINSRGAYFSASNPTELVNYLTEIINSILVRRSASTALTSSISTLTATTQGYAGGYDSSDWSGFLFRRGFQANGQPSDTIVWDAGCILTGGQCNATNSNVGGGRDPNSRVIATSKGTTGSGGFAFRWASLSTAQKTALNKDGTTGATDAYGEKRLDWARGVRTQETSTNPTLRRRSSLLGAIVNSRPKYLSAPESDYKDDYWPAGSAEATSTQKYSNFVESNRTRTPTVFVGSNDGMLHAFDAATGAESWAFVPNTVIANGRMTKMTATGSTALVPGVDDTAVTADMFFGGGWRTMLVGSTRMGGRGVFAIDVTNPAIGSEGTLASKVQWEITGGITPGFDNLGYTYASANTARVRYNNKWVAVISSGYFPKDTTDPLYSLPAASTDQSSLFVVDMETGALIKEIRTPAGITSYGLSTPAVAGPDPIVTTVVAGDLAGNLWRFDLSSADTAQWKAELMFKTYTGLTDIGKLPISVEPILFRDPVADGIWLFGTGKFLGAEDRTNAGVATQQFFGIRDYGAGSTNYPITISQLVVQDMTQSGNDRSLTQLPVPASNRGWRFELDERAGERDVVSALDIDNGTTALLTTLLPKGDDPCDPGRSGSIMIVNAANGGAPDRPVFSNGSTQTAIGVVGRFVPGGNGESPIPISGSPSLLDLKGGGGIIITGLTGLTINDPYWHRGAWRNLLDKL</sequence>
<dbReference type="Proteomes" id="UP001139971">
    <property type="component" value="Unassembled WGS sequence"/>
</dbReference>
<evidence type="ECO:0000256" key="1">
    <source>
        <dbReference type="ARBA" id="ARBA00004561"/>
    </source>
</evidence>
<evidence type="ECO:0000256" key="3">
    <source>
        <dbReference type="ARBA" id="ARBA00022558"/>
    </source>
</evidence>
<evidence type="ECO:0000256" key="8">
    <source>
        <dbReference type="SAM" id="SignalP"/>
    </source>
</evidence>
<comment type="similarity">
    <text evidence="2">Belongs to the PilY1 family.</text>
</comment>
<dbReference type="InterPro" id="IPR008707">
    <property type="entry name" value="B-propeller_PilY1"/>
</dbReference>